<evidence type="ECO:0000313" key="1">
    <source>
        <dbReference type="Proteomes" id="UP000515204"/>
    </source>
</evidence>
<dbReference type="KEGG" id="dqu:106751481"/>
<feature type="non-terminal residue" evidence="2">
    <location>
        <position position="127"/>
    </location>
</feature>
<proteinExistence type="predicted"/>
<accession>A0A6P3YA74</accession>
<dbReference type="InterPro" id="IPR015819">
    <property type="entry name" value="Lipid_transp_b-sht_shell"/>
</dbReference>
<dbReference type="GO" id="GO:0005319">
    <property type="term" value="F:lipid transporter activity"/>
    <property type="evidence" value="ECO:0007669"/>
    <property type="project" value="InterPro"/>
</dbReference>
<evidence type="ECO:0000313" key="2">
    <source>
        <dbReference type="RefSeq" id="XP_014487865.1"/>
    </source>
</evidence>
<dbReference type="Proteomes" id="UP000515204">
    <property type="component" value="Unplaced"/>
</dbReference>
<name>A0A6P3YA74_DINQU</name>
<dbReference type="OrthoDB" id="7699294at2759"/>
<keyword evidence="1" id="KW-1185">Reference proteome</keyword>
<dbReference type="GeneID" id="106751481"/>
<dbReference type="AlphaFoldDB" id="A0A6P3YA74"/>
<sequence>MFGGECTYDVSMVTLSNATQTSHDFCSSIKSELKCRPKGQDSLSCHFQNSQIWPLHPEKKNCIYVMDMIRAIVNQLNIGFEVLERRDQFTIMENSTEDYCEVDVTFVHDSSEEDDDDDRDEHHDNED</sequence>
<dbReference type="SUPFAM" id="SSF56968">
    <property type="entry name" value="Lipovitellin-phosvitin complex, beta-sheet shell regions"/>
    <property type="match status" value="1"/>
</dbReference>
<organism evidence="1 2">
    <name type="scientific">Dinoponera quadriceps</name>
    <name type="common">South American ant</name>
    <dbReference type="NCBI Taxonomy" id="609295"/>
    <lineage>
        <taxon>Eukaryota</taxon>
        <taxon>Metazoa</taxon>
        <taxon>Ecdysozoa</taxon>
        <taxon>Arthropoda</taxon>
        <taxon>Hexapoda</taxon>
        <taxon>Insecta</taxon>
        <taxon>Pterygota</taxon>
        <taxon>Neoptera</taxon>
        <taxon>Endopterygota</taxon>
        <taxon>Hymenoptera</taxon>
        <taxon>Apocrita</taxon>
        <taxon>Aculeata</taxon>
        <taxon>Formicoidea</taxon>
        <taxon>Formicidae</taxon>
        <taxon>Ponerinae</taxon>
        <taxon>Ponerini</taxon>
        <taxon>Dinoponera</taxon>
    </lineage>
</organism>
<dbReference type="RefSeq" id="XP_014487865.1">
    <property type="nucleotide sequence ID" value="XM_014632379.1"/>
</dbReference>
<protein>
    <submittedName>
        <fullName evidence="2">Uncharacterized protein LOC106751481</fullName>
    </submittedName>
</protein>
<reference evidence="2" key="1">
    <citation type="submission" date="2025-08" db="UniProtKB">
        <authorList>
            <consortium name="RefSeq"/>
        </authorList>
    </citation>
    <scope>IDENTIFICATION</scope>
</reference>
<gene>
    <name evidence="2" type="primary">LOC106751481</name>
</gene>